<dbReference type="AlphaFoldDB" id="A0A6G0XL11"/>
<evidence type="ECO:0000313" key="2">
    <source>
        <dbReference type="EMBL" id="KAF0741108.1"/>
    </source>
</evidence>
<accession>A0A6G0XL11</accession>
<organism evidence="2 3">
    <name type="scientific">Aphanomyces euteiches</name>
    <dbReference type="NCBI Taxonomy" id="100861"/>
    <lineage>
        <taxon>Eukaryota</taxon>
        <taxon>Sar</taxon>
        <taxon>Stramenopiles</taxon>
        <taxon>Oomycota</taxon>
        <taxon>Saprolegniomycetes</taxon>
        <taxon>Saprolegniales</taxon>
        <taxon>Verrucalvaceae</taxon>
        <taxon>Aphanomyces</taxon>
    </lineage>
</organism>
<keyword evidence="3" id="KW-1185">Reference proteome</keyword>
<comment type="caution">
    <text evidence="2">The sequence shown here is derived from an EMBL/GenBank/DDBJ whole genome shotgun (WGS) entry which is preliminary data.</text>
</comment>
<evidence type="ECO:0008006" key="4">
    <source>
        <dbReference type="Google" id="ProtNLM"/>
    </source>
</evidence>
<reference evidence="2 3" key="1">
    <citation type="submission" date="2019-07" db="EMBL/GenBank/DDBJ databases">
        <title>Genomics analysis of Aphanomyces spp. identifies a new class of oomycete effector associated with host adaptation.</title>
        <authorList>
            <person name="Gaulin E."/>
        </authorList>
    </citation>
    <scope>NUCLEOTIDE SEQUENCE [LARGE SCALE GENOMIC DNA]</scope>
    <source>
        <strain evidence="2 3">ATCC 201684</strain>
    </source>
</reference>
<feature type="coiled-coil region" evidence="1">
    <location>
        <begin position="100"/>
        <end position="127"/>
    </location>
</feature>
<dbReference type="Proteomes" id="UP000481153">
    <property type="component" value="Unassembled WGS sequence"/>
</dbReference>
<keyword evidence="1" id="KW-0175">Coiled coil</keyword>
<evidence type="ECO:0000313" key="3">
    <source>
        <dbReference type="Proteomes" id="UP000481153"/>
    </source>
</evidence>
<dbReference type="EMBL" id="VJMJ01000041">
    <property type="protein sequence ID" value="KAF0741108.1"/>
    <property type="molecule type" value="Genomic_DNA"/>
</dbReference>
<sequence>MNQKPRRRAARSQRVKAVCVPQSNNVDQVLLDTAQQPGAPEEDPADAMILQYFMDFTSDEKHPQVEQTTDVSAAPEKDDAALQKLRERQNKHRLNNIRHRQRKQSENDALRMEVVELEVKLQGMKALSESRKAVGARDEAAIRRSKEVSMAEKRKRVDAEEEHKILTNTIQSHRDLLQLYFKRITTSHCLQSDHLILENEPFLMYTLMGCDDVRHSGCDWIMTQMRRKTDVALTYLHSYVGNHIEEDTKIYLGENTVDLVRNHTWSFPVLQVAQSSWDSFTRVNVDPNALRKTSRLEDIDANTCYTRITIEDGIVSGRPLTLNMLQSRFMDGARAVIAFRTISEDTLHPLEGNGLCDLSVAGWLSFEPNPDGTTHARVFVKFRTDHSNGEVSQIEENIHDNRPNRKTQANQWIMSVISKMFTAVNGSARQALRTPPPATTSITFLKKTERLKDMSA</sequence>
<gene>
    <name evidence="2" type="ORF">Ae201684_003677</name>
</gene>
<dbReference type="VEuPathDB" id="FungiDB:AeMF1_001856"/>
<name>A0A6G0XL11_9STRA</name>
<protein>
    <recommendedName>
        <fullName evidence="4">BZIP domain-containing protein</fullName>
    </recommendedName>
</protein>
<proteinExistence type="predicted"/>
<evidence type="ECO:0000256" key="1">
    <source>
        <dbReference type="SAM" id="Coils"/>
    </source>
</evidence>